<keyword evidence="1" id="KW-0812">Transmembrane</keyword>
<proteinExistence type="predicted"/>
<keyword evidence="1" id="KW-0472">Membrane</keyword>
<name>A0A518AUF1_9BACT</name>
<gene>
    <name evidence="2" type="ORF">Pan181_45660</name>
</gene>
<keyword evidence="3" id="KW-1185">Reference proteome</keyword>
<reference evidence="2 3" key="1">
    <citation type="submission" date="2019-02" db="EMBL/GenBank/DDBJ databases">
        <title>Deep-cultivation of Planctomycetes and their phenomic and genomic characterization uncovers novel biology.</title>
        <authorList>
            <person name="Wiegand S."/>
            <person name="Jogler M."/>
            <person name="Boedeker C."/>
            <person name="Pinto D."/>
            <person name="Vollmers J."/>
            <person name="Rivas-Marin E."/>
            <person name="Kohn T."/>
            <person name="Peeters S.H."/>
            <person name="Heuer A."/>
            <person name="Rast P."/>
            <person name="Oberbeckmann S."/>
            <person name="Bunk B."/>
            <person name="Jeske O."/>
            <person name="Meyerdierks A."/>
            <person name="Storesund J.E."/>
            <person name="Kallscheuer N."/>
            <person name="Luecker S."/>
            <person name="Lage O.M."/>
            <person name="Pohl T."/>
            <person name="Merkel B.J."/>
            <person name="Hornburger P."/>
            <person name="Mueller R.-W."/>
            <person name="Bruemmer F."/>
            <person name="Labrenz M."/>
            <person name="Spormann A.M."/>
            <person name="Op den Camp H."/>
            <person name="Overmann J."/>
            <person name="Amann R."/>
            <person name="Jetten M.S.M."/>
            <person name="Mascher T."/>
            <person name="Medema M.H."/>
            <person name="Devos D.P."/>
            <person name="Kaster A.-K."/>
            <person name="Ovreas L."/>
            <person name="Rohde M."/>
            <person name="Galperin M.Y."/>
            <person name="Jogler C."/>
        </authorList>
    </citation>
    <scope>NUCLEOTIDE SEQUENCE [LARGE SCALE GENOMIC DNA]</scope>
    <source>
        <strain evidence="2 3">Pan181</strain>
    </source>
</reference>
<evidence type="ECO:0000313" key="2">
    <source>
        <dbReference type="EMBL" id="QDU58332.1"/>
    </source>
</evidence>
<feature type="transmembrane region" description="Helical" evidence="1">
    <location>
        <begin position="82"/>
        <end position="103"/>
    </location>
</feature>
<protein>
    <submittedName>
        <fullName evidence="2">Uncharacterized protein</fullName>
    </submittedName>
</protein>
<dbReference type="EMBL" id="CP036278">
    <property type="protein sequence ID" value="QDU58332.1"/>
    <property type="molecule type" value="Genomic_DNA"/>
</dbReference>
<keyword evidence="1" id="KW-1133">Transmembrane helix</keyword>
<dbReference type="Proteomes" id="UP000315750">
    <property type="component" value="Chromosome"/>
</dbReference>
<evidence type="ECO:0000313" key="3">
    <source>
        <dbReference type="Proteomes" id="UP000315750"/>
    </source>
</evidence>
<organism evidence="2 3">
    <name type="scientific">Aeoliella mucimassa</name>
    <dbReference type="NCBI Taxonomy" id="2527972"/>
    <lineage>
        <taxon>Bacteria</taxon>
        <taxon>Pseudomonadati</taxon>
        <taxon>Planctomycetota</taxon>
        <taxon>Planctomycetia</taxon>
        <taxon>Pirellulales</taxon>
        <taxon>Lacipirellulaceae</taxon>
        <taxon>Aeoliella</taxon>
    </lineage>
</organism>
<sequence>MQLLDTIQQILWTLKWLGKTILDACTALFGWVWNWVWAYMQPAWQWVRDMLDALLQYLHFPDTTQFLDLYAGANLWLPLDEFFQILGAYSIFWVSVVFVRYVIKFIPTIGSS</sequence>
<feature type="transmembrane region" description="Helical" evidence="1">
    <location>
        <begin position="21"/>
        <end position="40"/>
    </location>
</feature>
<dbReference type="AlphaFoldDB" id="A0A518AUF1"/>
<dbReference type="KEGG" id="amuc:Pan181_45660"/>
<evidence type="ECO:0000256" key="1">
    <source>
        <dbReference type="SAM" id="Phobius"/>
    </source>
</evidence>
<accession>A0A518AUF1</accession>